<dbReference type="PROSITE" id="PS50287">
    <property type="entry name" value="SRCR_2"/>
    <property type="match status" value="1"/>
</dbReference>
<name>A0AAN8PLX7_PATCE</name>
<dbReference type="InterPro" id="IPR036772">
    <property type="entry name" value="SRCR-like_dom_sf"/>
</dbReference>
<accession>A0AAN8PLX7</accession>
<sequence>MSIRDCTNSGFSPRNCDHSEDVGVICNGTYVPTTPSKTATTKGSRSTYTQVPSTYVPSTPTVTENTLTKGVRSRSQLNSSPTPGKTAAIAVPILLVLVVAGAVAGICYYKRRNRPSGLTEELVPESENGGVRLGRNVAVFNKFRSNRPSNGEIGISNPNYGEANA</sequence>
<evidence type="ECO:0000256" key="4">
    <source>
        <dbReference type="SAM" id="Phobius"/>
    </source>
</evidence>
<organism evidence="6 7">
    <name type="scientific">Patella caerulea</name>
    <name type="common">Rayed Mediterranean limpet</name>
    <dbReference type="NCBI Taxonomy" id="87958"/>
    <lineage>
        <taxon>Eukaryota</taxon>
        <taxon>Metazoa</taxon>
        <taxon>Spiralia</taxon>
        <taxon>Lophotrochozoa</taxon>
        <taxon>Mollusca</taxon>
        <taxon>Gastropoda</taxon>
        <taxon>Patellogastropoda</taxon>
        <taxon>Patelloidea</taxon>
        <taxon>Patellidae</taxon>
        <taxon>Patella</taxon>
    </lineage>
</organism>
<keyword evidence="4" id="KW-0812">Transmembrane</keyword>
<comment type="caution">
    <text evidence="2">Lacks conserved residue(s) required for the propagation of feature annotation.</text>
</comment>
<dbReference type="SUPFAM" id="SSF56487">
    <property type="entry name" value="SRCR-like"/>
    <property type="match status" value="1"/>
</dbReference>
<keyword evidence="7" id="KW-1185">Reference proteome</keyword>
<evidence type="ECO:0000256" key="2">
    <source>
        <dbReference type="PROSITE-ProRule" id="PRU00196"/>
    </source>
</evidence>
<feature type="compositionally biased region" description="Polar residues" evidence="3">
    <location>
        <begin position="64"/>
        <end position="83"/>
    </location>
</feature>
<dbReference type="GO" id="GO:0016020">
    <property type="term" value="C:membrane"/>
    <property type="evidence" value="ECO:0007669"/>
    <property type="project" value="InterPro"/>
</dbReference>
<feature type="transmembrane region" description="Helical" evidence="4">
    <location>
        <begin position="87"/>
        <end position="109"/>
    </location>
</feature>
<keyword evidence="4" id="KW-0472">Membrane</keyword>
<evidence type="ECO:0000259" key="5">
    <source>
        <dbReference type="PROSITE" id="PS50287"/>
    </source>
</evidence>
<dbReference type="Proteomes" id="UP001347796">
    <property type="component" value="Unassembled WGS sequence"/>
</dbReference>
<evidence type="ECO:0000313" key="6">
    <source>
        <dbReference type="EMBL" id="KAK6179249.1"/>
    </source>
</evidence>
<dbReference type="AlphaFoldDB" id="A0AAN8PLX7"/>
<protein>
    <recommendedName>
        <fullName evidence="5">SRCR domain-containing protein</fullName>
    </recommendedName>
</protein>
<dbReference type="EMBL" id="JAZGQO010000008">
    <property type="protein sequence ID" value="KAK6179249.1"/>
    <property type="molecule type" value="Genomic_DNA"/>
</dbReference>
<evidence type="ECO:0000313" key="7">
    <source>
        <dbReference type="Proteomes" id="UP001347796"/>
    </source>
</evidence>
<reference evidence="6 7" key="1">
    <citation type="submission" date="2024-01" db="EMBL/GenBank/DDBJ databases">
        <title>The genome of the rayed Mediterranean limpet Patella caerulea (Linnaeus, 1758).</title>
        <authorList>
            <person name="Anh-Thu Weber A."/>
            <person name="Halstead-Nussloch G."/>
        </authorList>
    </citation>
    <scope>NUCLEOTIDE SEQUENCE [LARGE SCALE GENOMIC DNA]</scope>
    <source>
        <strain evidence="6">AATW-2023a</strain>
        <tissue evidence="6">Whole specimen</tissue>
    </source>
</reference>
<keyword evidence="4" id="KW-1133">Transmembrane helix</keyword>
<feature type="domain" description="SRCR" evidence="5">
    <location>
        <begin position="1"/>
        <end position="27"/>
    </location>
</feature>
<gene>
    <name evidence="6" type="ORF">SNE40_011653</name>
</gene>
<comment type="caution">
    <text evidence="6">The sequence shown here is derived from an EMBL/GenBank/DDBJ whole genome shotgun (WGS) entry which is preliminary data.</text>
</comment>
<dbReference type="InterPro" id="IPR001190">
    <property type="entry name" value="SRCR"/>
</dbReference>
<evidence type="ECO:0000256" key="3">
    <source>
        <dbReference type="SAM" id="MobiDB-lite"/>
    </source>
</evidence>
<feature type="region of interest" description="Disordered" evidence="3">
    <location>
        <begin position="59"/>
        <end position="83"/>
    </location>
</feature>
<evidence type="ECO:0000256" key="1">
    <source>
        <dbReference type="ARBA" id="ARBA00023157"/>
    </source>
</evidence>
<keyword evidence="1" id="KW-1015">Disulfide bond</keyword>
<proteinExistence type="predicted"/>